<keyword evidence="1" id="KW-1133">Transmembrane helix</keyword>
<comment type="caution">
    <text evidence="4">The sequence shown here is derived from an EMBL/GenBank/DDBJ whole genome shotgun (WGS) entry which is preliminary data.</text>
</comment>
<feature type="domain" description="Thioredoxin" evidence="3">
    <location>
        <begin position="410"/>
        <end position="554"/>
    </location>
</feature>
<feature type="domain" description="Protein kinase" evidence="2">
    <location>
        <begin position="27"/>
        <end position="325"/>
    </location>
</feature>
<sequence length="775" mass="87006">RQKGQNEQQHGDVFVRLEGEQTFEAFFQIGELIGHGTFGKVYCCRPFRADDLCVKVVATTGRHAARASKLPNDEKLQLLRRIASVQHPNIVRYHQFLQSNDSLYVVMSRCLGPDLAEHLEAVGHLKLQDVKSLSRMMLSSIAAVHQCGLMHRDIKPENFRFRDQFATTLQLLDFGAAKIADDTLKAHTVVGTLLYAAPEVFEGTYGRSCDLWSAQAWRAEQGGAGRSGESVGFALAPRYQRIFLRPGPAWLPVRGVFAASEATTIGASMTLLAMITCIVLFCCEVREVCSQFAITAIQRLCPDICFSDGCSDLSDRRLLETEPGVSGYAVCYVSGILLGKCDKVVDSNQDELLTINFDVTMLDVDCSHLTVGVWDAFGTERFNITKNVQKQRVDHKGSRKGQPYKEEELLELEFSDRSFTAEELAELDSDWGSSSDNFKHNDFQAVIDAHDFTMINFYADWCSHCRNFAPTWFDFEKSVNERKITANDADGQPASVHLLRLNCVDFQDTCKEQMIRGFPAVRLYRRGAKKGEFDEYTGERNADGMTRWMQSIVAKRHLHTGATYHSIFAEGCRVAGSVNVARVPGTVHFQVGQSKERDINPAFTNVSHTVHHFSFGEAPRGLKASLPSQYRSHVNPLDGQTFVVDKFHKAPSHFIKVVHTRFEDSDLRSYQQTHQWSVRTLQRGTTPQAKFSFDLSPVEVVIGKADRRWYDYITQIFAITGGAFTVMSLAAGVLKASSVQIKSVCWTRSVDLPLRWRCGEVMGGEKLRIDSHGRK</sequence>
<dbReference type="GO" id="GO:0005783">
    <property type="term" value="C:endoplasmic reticulum"/>
    <property type="evidence" value="ECO:0007669"/>
    <property type="project" value="TreeGrafter"/>
</dbReference>
<dbReference type="InterPro" id="IPR011009">
    <property type="entry name" value="Kinase-like_dom_sf"/>
</dbReference>
<dbReference type="Pfam" id="PF00069">
    <property type="entry name" value="Pkinase"/>
    <property type="match status" value="1"/>
</dbReference>
<dbReference type="PROSITE" id="PS51352">
    <property type="entry name" value="THIOREDOXIN_2"/>
    <property type="match status" value="1"/>
</dbReference>
<dbReference type="Pfam" id="PF00085">
    <property type="entry name" value="Thioredoxin"/>
    <property type="match status" value="1"/>
</dbReference>
<feature type="transmembrane region" description="Helical" evidence="1">
    <location>
        <begin position="712"/>
        <end position="734"/>
    </location>
</feature>
<dbReference type="EMBL" id="CAJNJA010072564">
    <property type="protein sequence ID" value="CAE7907281.1"/>
    <property type="molecule type" value="Genomic_DNA"/>
</dbReference>
<dbReference type="Gene3D" id="3.40.30.10">
    <property type="entry name" value="Glutaredoxin"/>
    <property type="match status" value="1"/>
</dbReference>
<dbReference type="GO" id="GO:0030134">
    <property type="term" value="C:COPII-coated ER to Golgi transport vesicle"/>
    <property type="evidence" value="ECO:0007669"/>
    <property type="project" value="TreeGrafter"/>
</dbReference>
<evidence type="ECO:0000259" key="2">
    <source>
        <dbReference type="PROSITE" id="PS50011"/>
    </source>
</evidence>
<evidence type="ECO:0000256" key="1">
    <source>
        <dbReference type="SAM" id="Phobius"/>
    </source>
</evidence>
<dbReference type="SUPFAM" id="SSF52833">
    <property type="entry name" value="Thioredoxin-like"/>
    <property type="match status" value="1"/>
</dbReference>
<dbReference type="SUPFAM" id="SSF56112">
    <property type="entry name" value="Protein kinase-like (PK-like)"/>
    <property type="match status" value="1"/>
</dbReference>
<evidence type="ECO:0000313" key="5">
    <source>
        <dbReference type="Proteomes" id="UP000601435"/>
    </source>
</evidence>
<dbReference type="GO" id="GO:0004672">
    <property type="term" value="F:protein kinase activity"/>
    <property type="evidence" value="ECO:0007669"/>
    <property type="project" value="InterPro"/>
</dbReference>
<dbReference type="Proteomes" id="UP000601435">
    <property type="component" value="Unassembled WGS sequence"/>
</dbReference>
<dbReference type="InterPro" id="IPR036249">
    <property type="entry name" value="Thioredoxin-like_sf"/>
</dbReference>
<dbReference type="Pfam" id="PF07970">
    <property type="entry name" value="COPIIcoated_ERV"/>
    <property type="match status" value="1"/>
</dbReference>
<dbReference type="PROSITE" id="PS50011">
    <property type="entry name" value="PROTEIN_KINASE_DOM"/>
    <property type="match status" value="1"/>
</dbReference>
<keyword evidence="5" id="KW-1185">Reference proteome</keyword>
<dbReference type="InterPro" id="IPR012936">
    <property type="entry name" value="Erv_C"/>
</dbReference>
<dbReference type="CDD" id="cd02961">
    <property type="entry name" value="PDI_a_family"/>
    <property type="match status" value="1"/>
</dbReference>
<dbReference type="Gene3D" id="1.10.510.10">
    <property type="entry name" value="Transferase(Phosphotransferase) domain 1"/>
    <property type="match status" value="1"/>
</dbReference>
<organism evidence="4 5">
    <name type="scientific">Symbiodinium necroappetens</name>
    <dbReference type="NCBI Taxonomy" id="1628268"/>
    <lineage>
        <taxon>Eukaryota</taxon>
        <taxon>Sar</taxon>
        <taxon>Alveolata</taxon>
        <taxon>Dinophyceae</taxon>
        <taxon>Suessiales</taxon>
        <taxon>Symbiodiniaceae</taxon>
        <taxon>Symbiodinium</taxon>
    </lineage>
</organism>
<dbReference type="PANTHER" id="PTHR10984">
    <property type="entry name" value="ENDOPLASMIC RETICULUM-GOLGI INTERMEDIATE COMPARTMENT PROTEIN"/>
    <property type="match status" value="1"/>
</dbReference>
<gene>
    <name evidence="4" type="primary">PDIL5-4</name>
    <name evidence="4" type="ORF">SNEC2469_LOCUS30767</name>
</gene>
<dbReference type="AlphaFoldDB" id="A0A813BIP1"/>
<name>A0A813BIP1_9DINO</name>
<dbReference type="SMART" id="SM00220">
    <property type="entry name" value="S_TKc"/>
    <property type="match status" value="1"/>
</dbReference>
<dbReference type="PANTHER" id="PTHR10984:SF37">
    <property type="entry name" value="PROTEIN DISULFIDE-ISOMERASE 5-3"/>
    <property type="match status" value="1"/>
</dbReference>
<keyword evidence="1" id="KW-0812">Transmembrane</keyword>
<dbReference type="OrthoDB" id="72053at2759"/>
<dbReference type="GO" id="GO:0005524">
    <property type="term" value="F:ATP binding"/>
    <property type="evidence" value="ECO:0007669"/>
    <property type="project" value="InterPro"/>
</dbReference>
<dbReference type="InterPro" id="IPR045888">
    <property type="entry name" value="Erv"/>
</dbReference>
<feature type="non-terminal residue" evidence="4">
    <location>
        <position position="1"/>
    </location>
</feature>
<dbReference type="InterPro" id="IPR000719">
    <property type="entry name" value="Prot_kinase_dom"/>
</dbReference>
<evidence type="ECO:0000313" key="4">
    <source>
        <dbReference type="EMBL" id="CAE7907281.1"/>
    </source>
</evidence>
<evidence type="ECO:0000259" key="3">
    <source>
        <dbReference type="PROSITE" id="PS51352"/>
    </source>
</evidence>
<proteinExistence type="predicted"/>
<reference evidence="4" key="1">
    <citation type="submission" date="2021-02" db="EMBL/GenBank/DDBJ databases">
        <authorList>
            <person name="Dougan E. K."/>
            <person name="Rhodes N."/>
            <person name="Thang M."/>
            <person name="Chan C."/>
        </authorList>
    </citation>
    <scope>NUCLEOTIDE SEQUENCE</scope>
</reference>
<keyword evidence="1" id="KW-0472">Membrane</keyword>
<accession>A0A813BIP1</accession>
<protein>
    <submittedName>
        <fullName evidence="4">PDIL5-4 protein</fullName>
    </submittedName>
</protein>
<dbReference type="InterPro" id="IPR013766">
    <property type="entry name" value="Thioredoxin_domain"/>
</dbReference>